<feature type="transmembrane region" description="Helical" evidence="2">
    <location>
        <begin position="32"/>
        <end position="53"/>
    </location>
</feature>
<dbReference type="KEGG" id="rpb:RPB_3270"/>
<dbReference type="OrthoDB" id="8141519at2"/>
<feature type="region of interest" description="Disordered" evidence="1">
    <location>
        <begin position="55"/>
        <end position="77"/>
    </location>
</feature>
<name>Q2IUZ4_RHOP2</name>
<gene>
    <name evidence="3" type="ordered locus">RPB_3270</name>
</gene>
<reference evidence="3 4" key="1">
    <citation type="submission" date="2006-01" db="EMBL/GenBank/DDBJ databases">
        <title>Complete sequence of Rhodopseudomonas palustris HaA2.</title>
        <authorList>
            <consortium name="US DOE Joint Genome Institute"/>
            <person name="Copeland A."/>
            <person name="Lucas S."/>
            <person name="Lapidus A."/>
            <person name="Barry K."/>
            <person name="Detter J.C."/>
            <person name="Glavina T."/>
            <person name="Hammon N."/>
            <person name="Israni S."/>
            <person name="Pitluck S."/>
            <person name="Chain P."/>
            <person name="Malfatti S."/>
            <person name="Shin M."/>
            <person name="Vergez L."/>
            <person name="Schmutz J."/>
            <person name="Larimer F."/>
            <person name="Land M."/>
            <person name="Hauser L."/>
            <person name="Pelletier D.A."/>
            <person name="Kyrpides N."/>
            <person name="Anderson I."/>
            <person name="Oda Y."/>
            <person name="Harwood C.S."/>
            <person name="Richardson P."/>
        </authorList>
    </citation>
    <scope>NUCLEOTIDE SEQUENCE [LARGE SCALE GENOMIC DNA]</scope>
    <source>
        <strain evidence="3 4">HaA2</strain>
    </source>
</reference>
<dbReference type="EMBL" id="CP000250">
    <property type="protein sequence ID" value="ABD07966.1"/>
    <property type="molecule type" value="Genomic_DNA"/>
</dbReference>
<dbReference type="Proteomes" id="UP000008809">
    <property type="component" value="Chromosome"/>
</dbReference>
<keyword evidence="4" id="KW-1185">Reference proteome</keyword>
<sequence length="77" mass="8543">MNGFRRQWSWPVVLAALTVFGLFAALVGEGGIWLVASWVALSIPLLAIMRCLAMSHRDGPSPDFDRSSGTDRAQRRR</sequence>
<evidence type="ECO:0000256" key="1">
    <source>
        <dbReference type="SAM" id="MobiDB-lite"/>
    </source>
</evidence>
<keyword evidence="2" id="KW-1133">Transmembrane helix</keyword>
<evidence type="ECO:0000313" key="4">
    <source>
        <dbReference type="Proteomes" id="UP000008809"/>
    </source>
</evidence>
<keyword evidence="2" id="KW-0472">Membrane</keyword>
<dbReference type="RefSeq" id="WP_011442150.1">
    <property type="nucleotide sequence ID" value="NC_007778.1"/>
</dbReference>
<evidence type="ECO:0008006" key="5">
    <source>
        <dbReference type="Google" id="ProtNLM"/>
    </source>
</evidence>
<evidence type="ECO:0000313" key="3">
    <source>
        <dbReference type="EMBL" id="ABD07966.1"/>
    </source>
</evidence>
<organism evidence="3 4">
    <name type="scientific">Rhodopseudomonas palustris (strain HaA2)</name>
    <dbReference type="NCBI Taxonomy" id="316058"/>
    <lineage>
        <taxon>Bacteria</taxon>
        <taxon>Pseudomonadati</taxon>
        <taxon>Pseudomonadota</taxon>
        <taxon>Alphaproteobacteria</taxon>
        <taxon>Hyphomicrobiales</taxon>
        <taxon>Nitrobacteraceae</taxon>
        <taxon>Rhodopseudomonas</taxon>
    </lineage>
</organism>
<keyword evidence="2" id="KW-0812">Transmembrane</keyword>
<dbReference type="STRING" id="316058.RPB_3270"/>
<accession>Q2IUZ4</accession>
<dbReference type="eggNOG" id="ENOG502ZTH7">
    <property type="taxonomic scope" value="Bacteria"/>
</dbReference>
<protein>
    <recommendedName>
        <fullName evidence="5">DUF4175 domain-containing protein</fullName>
    </recommendedName>
</protein>
<dbReference type="HOGENOM" id="CLU_198358_0_0_5"/>
<evidence type="ECO:0000256" key="2">
    <source>
        <dbReference type="SAM" id="Phobius"/>
    </source>
</evidence>
<feature type="transmembrane region" description="Helical" evidence="2">
    <location>
        <begin position="7"/>
        <end position="26"/>
    </location>
</feature>
<proteinExistence type="predicted"/>
<dbReference type="AlphaFoldDB" id="Q2IUZ4"/>